<evidence type="ECO:0000313" key="2">
    <source>
        <dbReference type="Proteomes" id="UP000828390"/>
    </source>
</evidence>
<sequence>MHHNDPKGIQTCKCPADKVIAVGFRSKTSGRAILAYAVYKRALGSYVLDMKNPI</sequence>
<gene>
    <name evidence="1" type="ORF">DPMN_005124</name>
</gene>
<name>A0A9D4MSW9_DREPO</name>
<reference evidence="1" key="1">
    <citation type="journal article" date="2019" name="bioRxiv">
        <title>The Genome of the Zebra Mussel, Dreissena polymorpha: A Resource for Invasive Species Research.</title>
        <authorList>
            <person name="McCartney M.A."/>
            <person name="Auch B."/>
            <person name="Kono T."/>
            <person name="Mallez S."/>
            <person name="Zhang Y."/>
            <person name="Obille A."/>
            <person name="Becker A."/>
            <person name="Abrahante J.E."/>
            <person name="Garbe J."/>
            <person name="Badalamenti J.P."/>
            <person name="Herman A."/>
            <person name="Mangelson H."/>
            <person name="Liachko I."/>
            <person name="Sullivan S."/>
            <person name="Sone E.D."/>
            <person name="Koren S."/>
            <person name="Silverstein K.A.T."/>
            <person name="Beckman K.B."/>
            <person name="Gohl D.M."/>
        </authorList>
    </citation>
    <scope>NUCLEOTIDE SEQUENCE</scope>
    <source>
        <strain evidence="1">Duluth1</strain>
        <tissue evidence="1">Whole animal</tissue>
    </source>
</reference>
<dbReference type="Proteomes" id="UP000828390">
    <property type="component" value="Unassembled WGS sequence"/>
</dbReference>
<comment type="caution">
    <text evidence="1">The sequence shown here is derived from an EMBL/GenBank/DDBJ whole genome shotgun (WGS) entry which is preliminary data.</text>
</comment>
<protein>
    <submittedName>
        <fullName evidence="1">Uncharacterized protein</fullName>
    </submittedName>
</protein>
<accession>A0A9D4MSW9</accession>
<organism evidence="1 2">
    <name type="scientific">Dreissena polymorpha</name>
    <name type="common">Zebra mussel</name>
    <name type="synonym">Mytilus polymorpha</name>
    <dbReference type="NCBI Taxonomy" id="45954"/>
    <lineage>
        <taxon>Eukaryota</taxon>
        <taxon>Metazoa</taxon>
        <taxon>Spiralia</taxon>
        <taxon>Lophotrochozoa</taxon>
        <taxon>Mollusca</taxon>
        <taxon>Bivalvia</taxon>
        <taxon>Autobranchia</taxon>
        <taxon>Heteroconchia</taxon>
        <taxon>Euheterodonta</taxon>
        <taxon>Imparidentia</taxon>
        <taxon>Neoheterodontei</taxon>
        <taxon>Myida</taxon>
        <taxon>Dreissenoidea</taxon>
        <taxon>Dreissenidae</taxon>
        <taxon>Dreissena</taxon>
    </lineage>
</organism>
<reference evidence="1" key="2">
    <citation type="submission" date="2020-11" db="EMBL/GenBank/DDBJ databases">
        <authorList>
            <person name="McCartney M.A."/>
            <person name="Auch B."/>
            <person name="Kono T."/>
            <person name="Mallez S."/>
            <person name="Becker A."/>
            <person name="Gohl D.M."/>
            <person name="Silverstein K.A.T."/>
            <person name="Koren S."/>
            <person name="Bechman K.B."/>
            <person name="Herman A."/>
            <person name="Abrahante J.E."/>
            <person name="Garbe J."/>
        </authorList>
    </citation>
    <scope>NUCLEOTIDE SEQUENCE</scope>
    <source>
        <strain evidence="1">Duluth1</strain>
        <tissue evidence="1">Whole animal</tissue>
    </source>
</reference>
<dbReference type="AlphaFoldDB" id="A0A9D4MSW9"/>
<keyword evidence="2" id="KW-1185">Reference proteome</keyword>
<evidence type="ECO:0000313" key="1">
    <source>
        <dbReference type="EMBL" id="KAH3881201.1"/>
    </source>
</evidence>
<proteinExistence type="predicted"/>
<dbReference type="EMBL" id="JAIWYP010000001">
    <property type="protein sequence ID" value="KAH3881201.1"/>
    <property type="molecule type" value="Genomic_DNA"/>
</dbReference>